<dbReference type="InterPro" id="IPR032874">
    <property type="entry name" value="DDE_dom"/>
</dbReference>
<dbReference type="Proteomes" id="UP000028480">
    <property type="component" value="Unassembled WGS sequence"/>
</dbReference>
<organism evidence="2 3">
    <name type="scientific">Xenorhabdus bovienii str. Intermedium</name>
    <dbReference type="NCBI Taxonomy" id="1379677"/>
    <lineage>
        <taxon>Bacteria</taxon>
        <taxon>Pseudomonadati</taxon>
        <taxon>Pseudomonadota</taxon>
        <taxon>Gammaproteobacteria</taxon>
        <taxon>Enterobacterales</taxon>
        <taxon>Morganellaceae</taxon>
        <taxon>Xenorhabdus</taxon>
    </lineage>
</organism>
<proteinExistence type="predicted"/>
<dbReference type="AlphaFoldDB" id="A0A077QCR9"/>
<gene>
    <name evidence="2" type="ORF">XBI1_1150053</name>
</gene>
<reference evidence="2" key="1">
    <citation type="submission" date="2013-07" db="EMBL/GenBank/DDBJ databases">
        <title>Sub-species coevolution in mutualistic symbiosis.</title>
        <authorList>
            <person name="Murfin K."/>
            <person name="Klassen J."/>
            <person name="Lee M."/>
            <person name="Forst S."/>
            <person name="Stock P."/>
            <person name="Goodrich-Blair H."/>
        </authorList>
    </citation>
    <scope>NUCLEOTIDE SEQUENCE [LARGE SCALE GENOMIC DNA]</scope>
    <source>
        <strain evidence="2">Intermedium</strain>
    </source>
</reference>
<feature type="domain" description="DDE" evidence="1">
    <location>
        <begin position="7"/>
        <end position="63"/>
    </location>
</feature>
<dbReference type="HOGENOM" id="CLU_067322_2_6_6"/>
<name>A0A077QCR9_XENBV</name>
<dbReference type="Pfam" id="PF13610">
    <property type="entry name" value="DDE_Tnp_IS240"/>
    <property type="match status" value="1"/>
</dbReference>
<accession>A0A077QCR9</accession>
<sequence length="83" mass="9896">MNTDKSKEEAIKIRQNKYLNNRIEQDHRNIKRRIRPMLGFKSFRRAQTILAGIELVSILRKGQYLQSEDKTLSPAEMFYRLAK</sequence>
<dbReference type="EMBL" id="CBTB010000019">
    <property type="protein sequence ID" value="CDH30925.1"/>
    <property type="molecule type" value="Genomic_DNA"/>
</dbReference>
<protein>
    <submittedName>
        <fullName evidence="2">Transposase</fullName>
    </submittedName>
</protein>
<dbReference type="PANTHER" id="PTHR35528:SF3">
    <property type="entry name" value="BLL1675 PROTEIN"/>
    <property type="match status" value="1"/>
</dbReference>
<comment type="caution">
    <text evidence="2">The sequence shown here is derived from an EMBL/GenBank/DDBJ whole genome shotgun (WGS) entry which is preliminary data.</text>
</comment>
<dbReference type="PANTHER" id="PTHR35528">
    <property type="entry name" value="BLL1675 PROTEIN"/>
    <property type="match status" value="1"/>
</dbReference>
<evidence type="ECO:0000313" key="2">
    <source>
        <dbReference type="EMBL" id="CDH30925.1"/>
    </source>
</evidence>
<dbReference type="InterPro" id="IPR052183">
    <property type="entry name" value="IS_Transposase"/>
</dbReference>
<evidence type="ECO:0000313" key="3">
    <source>
        <dbReference type="Proteomes" id="UP000028480"/>
    </source>
</evidence>
<evidence type="ECO:0000259" key="1">
    <source>
        <dbReference type="Pfam" id="PF13610"/>
    </source>
</evidence>